<feature type="region of interest" description="Disordered" evidence="1">
    <location>
        <begin position="1"/>
        <end position="145"/>
    </location>
</feature>
<name>A0ABU6VLX2_9FABA</name>
<dbReference type="EMBL" id="JASCZI010151491">
    <property type="protein sequence ID" value="MED6173168.1"/>
    <property type="molecule type" value="Genomic_DNA"/>
</dbReference>
<reference evidence="2 3" key="1">
    <citation type="journal article" date="2023" name="Plants (Basel)">
        <title>Bridging the Gap: Combining Genomics and Transcriptomics Approaches to Understand Stylosanthes scabra, an Orphan Legume from the Brazilian Caatinga.</title>
        <authorList>
            <person name="Ferreira-Neto J.R.C."/>
            <person name="da Silva M.D."/>
            <person name="Binneck E."/>
            <person name="de Melo N.F."/>
            <person name="da Silva R.H."/>
            <person name="de Melo A.L.T.M."/>
            <person name="Pandolfi V."/>
            <person name="Bustamante F.O."/>
            <person name="Brasileiro-Vidal A.C."/>
            <person name="Benko-Iseppon A.M."/>
        </authorList>
    </citation>
    <scope>NUCLEOTIDE SEQUENCE [LARGE SCALE GENOMIC DNA]</scope>
    <source>
        <tissue evidence="2">Leaves</tissue>
    </source>
</reference>
<comment type="caution">
    <text evidence="2">The sequence shown here is derived from an EMBL/GenBank/DDBJ whole genome shotgun (WGS) entry which is preliminary data.</text>
</comment>
<sequence>MLPVSFGAGRSGSLPTPPLRESSPDEPQDREKSPRADIRAPMRRLSPCFTAPEYRRLFPAQPPREPAPVIVISDDDTESRDTSESAPSSDSSSGLYRTSTSSSDTRPSRSFDRTDASSGSSSVVTYGSDPLSPWPSPSVSSGSVTSKDNLVDRYFAGTFPPRSPFLVENLSSC</sequence>
<accession>A0ABU6VLX2</accession>
<organism evidence="2 3">
    <name type="scientific">Stylosanthes scabra</name>
    <dbReference type="NCBI Taxonomy" id="79078"/>
    <lineage>
        <taxon>Eukaryota</taxon>
        <taxon>Viridiplantae</taxon>
        <taxon>Streptophyta</taxon>
        <taxon>Embryophyta</taxon>
        <taxon>Tracheophyta</taxon>
        <taxon>Spermatophyta</taxon>
        <taxon>Magnoliopsida</taxon>
        <taxon>eudicotyledons</taxon>
        <taxon>Gunneridae</taxon>
        <taxon>Pentapetalae</taxon>
        <taxon>rosids</taxon>
        <taxon>fabids</taxon>
        <taxon>Fabales</taxon>
        <taxon>Fabaceae</taxon>
        <taxon>Papilionoideae</taxon>
        <taxon>50 kb inversion clade</taxon>
        <taxon>dalbergioids sensu lato</taxon>
        <taxon>Dalbergieae</taxon>
        <taxon>Pterocarpus clade</taxon>
        <taxon>Stylosanthes</taxon>
    </lineage>
</organism>
<feature type="compositionally biased region" description="Low complexity" evidence="1">
    <location>
        <begin position="117"/>
        <end position="145"/>
    </location>
</feature>
<keyword evidence="3" id="KW-1185">Reference proteome</keyword>
<feature type="compositionally biased region" description="Low complexity" evidence="1">
    <location>
        <begin position="84"/>
        <end position="105"/>
    </location>
</feature>
<gene>
    <name evidence="2" type="ORF">PIB30_056715</name>
</gene>
<proteinExistence type="predicted"/>
<protein>
    <submittedName>
        <fullName evidence="2">Uncharacterized protein</fullName>
    </submittedName>
</protein>
<evidence type="ECO:0000313" key="2">
    <source>
        <dbReference type="EMBL" id="MED6173168.1"/>
    </source>
</evidence>
<evidence type="ECO:0000313" key="3">
    <source>
        <dbReference type="Proteomes" id="UP001341840"/>
    </source>
</evidence>
<evidence type="ECO:0000256" key="1">
    <source>
        <dbReference type="SAM" id="MobiDB-lite"/>
    </source>
</evidence>
<feature type="compositionally biased region" description="Basic and acidic residues" evidence="1">
    <location>
        <begin position="27"/>
        <end position="40"/>
    </location>
</feature>
<dbReference type="Proteomes" id="UP001341840">
    <property type="component" value="Unassembled WGS sequence"/>
</dbReference>
<feature type="compositionally biased region" description="Basic and acidic residues" evidence="1">
    <location>
        <begin position="106"/>
        <end position="115"/>
    </location>
</feature>